<evidence type="ECO:0000313" key="5">
    <source>
        <dbReference type="WBParaSite" id="Minc3s03079g32688"/>
    </source>
</evidence>
<accession>A0A914N4U2</accession>
<evidence type="ECO:0000256" key="1">
    <source>
        <dbReference type="ARBA" id="ARBA00023015"/>
    </source>
</evidence>
<proteinExistence type="predicted"/>
<protein>
    <submittedName>
        <fullName evidence="5">Nuclear receptor domain-containing protein</fullName>
    </submittedName>
</protein>
<organism evidence="4 5">
    <name type="scientific">Meloidogyne incognita</name>
    <name type="common">Southern root-knot nematode worm</name>
    <name type="synonym">Oxyuris incognita</name>
    <dbReference type="NCBI Taxonomy" id="6306"/>
    <lineage>
        <taxon>Eukaryota</taxon>
        <taxon>Metazoa</taxon>
        <taxon>Ecdysozoa</taxon>
        <taxon>Nematoda</taxon>
        <taxon>Chromadorea</taxon>
        <taxon>Rhabditida</taxon>
        <taxon>Tylenchina</taxon>
        <taxon>Tylenchomorpha</taxon>
        <taxon>Tylenchoidea</taxon>
        <taxon>Meloidogynidae</taxon>
        <taxon>Meloidogyninae</taxon>
        <taxon>Meloidogyne</taxon>
        <taxon>Meloidogyne incognita group</taxon>
    </lineage>
</organism>
<keyword evidence="2" id="KW-0804">Transcription</keyword>
<dbReference type="GO" id="GO:0008270">
    <property type="term" value="F:zinc ion binding"/>
    <property type="evidence" value="ECO:0007669"/>
    <property type="project" value="InterPro"/>
</dbReference>
<dbReference type="GO" id="GO:0006355">
    <property type="term" value="P:regulation of DNA-templated transcription"/>
    <property type="evidence" value="ECO:0007669"/>
    <property type="project" value="InterPro"/>
</dbReference>
<dbReference type="WBParaSite" id="Minc3s03079g32688">
    <property type="protein sequence ID" value="Minc3s03079g32688"/>
    <property type="gene ID" value="Minc3s03079g32688"/>
</dbReference>
<dbReference type="AlphaFoldDB" id="A0A914N4U2"/>
<dbReference type="Proteomes" id="UP000887563">
    <property type="component" value="Unplaced"/>
</dbReference>
<name>A0A914N4U2_MELIC</name>
<dbReference type="Gene3D" id="3.30.50.10">
    <property type="entry name" value="Erythroid Transcription Factor GATA-1, subunit A"/>
    <property type="match status" value="1"/>
</dbReference>
<evidence type="ECO:0000256" key="2">
    <source>
        <dbReference type="ARBA" id="ARBA00023163"/>
    </source>
</evidence>
<keyword evidence="4" id="KW-1185">Reference proteome</keyword>
<keyword evidence="1" id="KW-0805">Transcription regulation</keyword>
<dbReference type="SUPFAM" id="SSF57716">
    <property type="entry name" value="Glucocorticoid receptor-like (DNA-binding domain)"/>
    <property type="match status" value="1"/>
</dbReference>
<evidence type="ECO:0000256" key="3">
    <source>
        <dbReference type="ARBA" id="ARBA00023242"/>
    </source>
</evidence>
<keyword evidence="3" id="KW-0539">Nucleus</keyword>
<reference evidence="5" key="1">
    <citation type="submission" date="2022-11" db="UniProtKB">
        <authorList>
            <consortium name="WormBaseParasite"/>
        </authorList>
    </citation>
    <scope>IDENTIFICATION</scope>
</reference>
<evidence type="ECO:0000313" key="4">
    <source>
        <dbReference type="Proteomes" id="UP000887563"/>
    </source>
</evidence>
<dbReference type="InterPro" id="IPR013088">
    <property type="entry name" value="Znf_NHR/GATA"/>
</dbReference>
<sequence>MLRKFKICTIIKYYTLTHYSLIVFDARRFSLISLIIFKVSNKCKSCRFDKCILMGMNIQKLRNPQQSTISLWEIRSKIEQRLGELALIGKYPEKRNKIFASSEGIDFSFMQTIFLENEETKIIGNLLLLEESVGRIRNSSTQITDKNYDFSYKTLEEVINRKENSIFLCYDYLVCF</sequence>